<keyword evidence="3" id="KW-0328">Glycosyltransferase</keyword>
<name>A0A7M7HLR5_STRPU</name>
<reference evidence="14" key="1">
    <citation type="submission" date="2015-02" db="EMBL/GenBank/DDBJ databases">
        <title>Genome sequencing for Strongylocentrotus purpuratus.</title>
        <authorList>
            <person name="Murali S."/>
            <person name="Liu Y."/>
            <person name="Vee V."/>
            <person name="English A."/>
            <person name="Wang M."/>
            <person name="Skinner E."/>
            <person name="Han Y."/>
            <person name="Muzny D.M."/>
            <person name="Worley K.C."/>
            <person name="Gibbs R.A."/>
        </authorList>
    </citation>
    <scope>NUCLEOTIDE SEQUENCE</scope>
</reference>
<keyword evidence="14" id="KW-1185">Reference proteome</keyword>
<dbReference type="OrthoDB" id="10264956at2759"/>
<evidence type="ECO:0000256" key="8">
    <source>
        <dbReference type="ARBA" id="ARBA00023034"/>
    </source>
</evidence>
<evidence type="ECO:0000313" key="14">
    <source>
        <dbReference type="Proteomes" id="UP000007110"/>
    </source>
</evidence>
<comment type="subcellular location">
    <subcellularLocation>
        <location evidence="1">Golgi apparatus membrane</location>
        <topology evidence="1">Single-pass type II membrane protein</topology>
    </subcellularLocation>
</comment>
<keyword evidence="10" id="KW-0325">Glycoprotein</keyword>
<evidence type="ECO:0000313" key="13">
    <source>
        <dbReference type="EnsemblMetazoa" id="XP_011679639"/>
    </source>
</evidence>
<evidence type="ECO:0000256" key="3">
    <source>
        <dbReference type="ARBA" id="ARBA00022676"/>
    </source>
</evidence>
<dbReference type="EnsemblMetazoa" id="XM_011681337">
    <property type="protein sequence ID" value="XP_011679639"/>
    <property type="gene ID" value="LOC574877"/>
</dbReference>
<dbReference type="InterPro" id="IPR001675">
    <property type="entry name" value="Glyco_trans_29"/>
</dbReference>
<dbReference type="KEGG" id="spu:574877"/>
<keyword evidence="8" id="KW-0333">Golgi apparatus</keyword>
<keyword evidence="5 12" id="KW-0812">Transmembrane</keyword>
<protein>
    <submittedName>
        <fullName evidence="13">Uncharacterized protein</fullName>
    </submittedName>
</protein>
<dbReference type="GO" id="GO:0008373">
    <property type="term" value="F:sialyltransferase activity"/>
    <property type="evidence" value="ECO:0007669"/>
    <property type="project" value="InterPro"/>
</dbReference>
<keyword evidence="4" id="KW-0808">Transferase</keyword>
<dbReference type="OMA" id="IHWSYLT"/>
<dbReference type="InterPro" id="IPR038578">
    <property type="entry name" value="GT29-like_sf"/>
</dbReference>
<dbReference type="GeneID" id="574877"/>
<sequence>METENAAAAERVLKTHDSSDVLSPVSKLMQILQKPHRILAFALCYTLTCFVCLSLYYDGTYKADTSHQVAVRLTNPSPAPPATPRPPGEVHRNVSREILQLQDTAEELQRQVERQTAERPHPKKIDWREVVKRDMFKEKKKLLSSNDYRHFANNKSLSYHCKRCAIVSSSGQLLGRGAGPEIDSNECVIRMNDAPTRGFEHDVGTKTSVRVIGHRNLGRVFANQNDLQDRMFSNRSTEKVFVHWSYLTDIDADKVEEYALVLKLMEKYPKVDFVMFTPQKMKFAEKLFHHETELTRRQARTWLSTGWYTMLLAMDVCDEINVYGMVSEDYCKEHPNEKVPYHYYDPSSKPECTYYHTSEVRLTSGHLFITEKAVFARWSSIYNIHFHYPYWEPRPYSVSDTLRTPFLLRYHIANNRLFAKYPFWKLYFHFAGIFYPLVH</sequence>
<evidence type="ECO:0000256" key="12">
    <source>
        <dbReference type="SAM" id="Phobius"/>
    </source>
</evidence>
<accession>A0A7M7HLR5</accession>
<evidence type="ECO:0000256" key="11">
    <source>
        <dbReference type="SAM" id="Coils"/>
    </source>
</evidence>
<dbReference type="AlphaFoldDB" id="A0A7M7HLR5"/>
<dbReference type="Pfam" id="PF00777">
    <property type="entry name" value="Glyco_transf_29"/>
    <property type="match status" value="1"/>
</dbReference>
<dbReference type="CDD" id="cd23965">
    <property type="entry name" value="GT29_ST6GALNAC3_4_5_6"/>
    <property type="match status" value="1"/>
</dbReference>
<feature type="coiled-coil region" evidence="11">
    <location>
        <begin position="91"/>
        <end position="118"/>
    </location>
</feature>
<comment type="similarity">
    <text evidence="2">Belongs to the glycosyltransferase 29 family.</text>
</comment>
<evidence type="ECO:0000256" key="2">
    <source>
        <dbReference type="ARBA" id="ARBA00006003"/>
    </source>
</evidence>
<evidence type="ECO:0000256" key="10">
    <source>
        <dbReference type="ARBA" id="ARBA00023180"/>
    </source>
</evidence>
<dbReference type="GO" id="GO:0000139">
    <property type="term" value="C:Golgi membrane"/>
    <property type="evidence" value="ECO:0007669"/>
    <property type="project" value="UniProtKB-SubCell"/>
</dbReference>
<dbReference type="PANTHER" id="PTHR23136:SF12">
    <property type="entry name" value="ALPHA-2,6-SIALYLTRANSFERASE"/>
    <property type="match status" value="1"/>
</dbReference>
<evidence type="ECO:0000256" key="9">
    <source>
        <dbReference type="ARBA" id="ARBA00023136"/>
    </source>
</evidence>
<proteinExistence type="inferred from homology"/>
<evidence type="ECO:0000256" key="1">
    <source>
        <dbReference type="ARBA" id="ARBA00004323"/>
    </source>
</evidence>
<dbReference type="RefSeq" id="XP_011679639.1">
    <property type="nucleotide sequence ID" value="XM_011681337.2"/>
</dbReference>
<keyword evidence="11" id="KW-0175">Coiled coil</keyword>
<dbReference type="Gene3D" id="3.90.1480.20">
    <property type="entry name" value="Glycosyl transferase family 29"/>
    <property type="match status" value="1"/>
</dbReference>
<reference evidence="13" key="2">
    <citation type="submission" date="2021-01" db="UniProtKB">
        <authorList>
            <consortium name="EnsemblMetazoa"/>
        </authorList>
    </citation>
    <scope>IDENTIFICATION</scope>
</reference>
<dbReference type="InParanoid" id="A0A7M7HLR5"/>
<dbReference type="PANTHER" id="PTHR23136">
    <property type="entry name" value="TAX1-BINDING PROTEIN 3-RELATED"/>
    <property type="match status" value="1"/>
</dbReference>
<evidence type="ECO:0000256" key="5">
    <source>
        <dbReference type="ARBA" id="ARBA00022692"/>
    </source>
</evidence>
<evidence type="ECO:0000256" key="4">
    <source>
        <dbReference type="ARBA" id="ARBA00022679"/>
    </source>
</evidence>
<feature type="transmembrane region" description="Helical" evidence="12">
    <location>
        <begin position="38"/>
        <end position="57"/>
    </location>
</feature>
<keyword evidence="9 12" id="KW-0472">Membrane</keyword>
<dbReference type="Proteomes" id="UP000007110">
    <property type="component" value="Unassembled WGS sequence"/>
</dbReference>
<evidence type="ECO:0000256" key="7">
    <source>
        <dbReference type="ARBA" id="ARBA00022989"/>
    </source>
</evidence>
<keyword evidence="7 12" id="KW-1133">Transmembrane helix</keyword>
<evidence type="ECO:0000256" key="6">
    <source>
        <dbReference type="ARBA" id="ARBA00022968"/>
    </source>
</evidence>
<keyword evidence="6" id="KW-0735">Signal-anchor</keyword>
<organism evidence="13 14">
    <name type="scientific">Strongylocentrotus purpuratus</name>
    <name type="common">Purple sea urchin</name>
    <dbReference type="NCBI Taxonomy" id="7668"/>
    <lineage>
        <taxon>Eukaryota</taxon>
        <taxon>Metazoa</taxon>
        <taxon>Echinodermata</taxon>
        <taxon>Eleutherozoa</taxon>
        <taxon>Echinozoa</taxon>
        <taxon>Echinoidea</taxon>
        <taxon>Euechinoidea</taxon>
        <taxon>Echinacea</taxon>
        <taxon>Camarodonta</taxon>
        <taxon>Echinidea</taxon>
        <taxon>Strongylocentrotidae</taxon>
        <taxon>Strongylocentrotus</taxon>
    </lineage>
</organism>
<dbReference type="FunCoup" id="A0A7M7HLR5">
    <property type="interactions" value="387"/>
</dbReference>